<gene>
    <name evidence="1" type="ORF">DAI18_17950</name>
</gene>
<dbReference type="EMBL" id="CP028519">
    <property type="protein sequence ID" value="AVY95714.1"/>
    <property type="molecule type" value="Genomic_DNA"/>
</dbReference>
<evidence type="ECO:0000313" key="1">
    <source>
        <dbReference type="EMBL" id="AVY95714.1"/>
    </source>
</evidence>
<accession>A0A2S0PEA5</accession>
<proteinExistence type="predicted"/>
<organism evidence="1 2">
    <name type="scientific">Microvirgula aerodenitrificans</name>
    <dbReference type="NCBI Taxonomy" id="57480"/>
    <lineage>
        <taxon>Bacteria</taxon>
        <taxon>Pseudomonadati</taxon>
        <taxon>Pseudomonadota</taxon>
        <taxon>Betaproteobacteria</taxon>
        <taxon>Neisseriales</taxon>
        <taxon>Aquaspirillaceae</taxon>
        <taxon>Microvirgula</taxon>
    </lineage>
</organism>
<sequence>MNESYRDPTFDRVACREAAQQRHAAAVLCRRAREAELQRERDKMPNTLLWIKRLRIRALVRNAMNRKRT</sequence>
<evidence type="ECO:0000313" key="2">
    <source>
        <dbReference type="Proteomes" id="UP000244173"/>
    </source>
</evidence>
<dbReference type="KEGG" id="maer:DAI18_17950"/>
<dbReference type="AlphaFoldDB" id="A0A2S0PEA5"/>
<keyword evidence="2" id="KW-1185">Reference proteome</keyword>
<protein>
    <submittedName>
        <fullName evidence="1">Uncharacterized protein</fullName>
    </submittedName>
</protein>
<reference evidence="1 2" key="1">
    <citation type="submission" date="2018-04" db="EMBL/GenBank/DDBJ databases">
        <title>Denitrifier Microvirgula.</title>
        <authorList>
            <person name="Anderson E."/>
            <person name="Jang J."/>
            <person name="Ishii S."/>
        </authorList>
    </citation>
    <scope>NUCLEOTIDE SEQUENCE [LARGE SCALE GENOMIC DNA]</scope>
    <source>
        <strain evidence="1 2">BE2.4</strain>
    </source>
</reference>
<dbReference type="Proteomes" id="UP000244173">
    <property type="component" value="Chromosome"/>
</dbReference>
<name>A0A2S0PEA5_9NEIS</name>